<protein>
    <submittedName>
        <fullName evidence="4">Cobalamin biosynthesis Mg chelatase CobN</fullName>
    </submittedName>
</protein>
<evidence type="ECO:0000256" key="2">
    <source>
        <dbReference type="SAM" id="Phobius"/>
    </source>
</evidence>
<keyword evidence="3" id="KW-0732">Signal</keyword>
<organism evidence="4 5">
    <name type="scientific">Streptomyces syringium</name>
    <dbReference type="NCBI Taxonomy" id="76729"/>
    <lineage>
        <taxon>Bacteria</taxon>
        <taxon>Bacillati</taxon>
        <taxon>Actinomycetota</taxon>
        <taxon>Actinomycetes</taxon>
        <taxon>Kitasatosporales</taxon>
        <taxon>Streptomycetaceae</taxon>
        <taxon>Streptomyces</taxon>
    </lineage>
</organism>
<reference evidence="4 5" key="1">
    <citation type="submission" date="2021-03" db="EMBL/GenBank/DDBJ databases">
        <title>Sequencing the genomes of 1000 actinobacteria strains.</title>
        <authorList>
            <person name="Klenk H.-P."/>
        </authorList>
    </citation>
    <scope>NUCLEOTIDE SEQUENCE [LARGE SCALE GENOMIC DNA]</scope>
    <source>
        <strain evidence="4 5">DSM 41480</strain>
    </source>
</reference>
<feature type="chain" id="PRO_5045212387" evidence="3">
    <location>
        <begin position="39"/>
        <end position="146"/>
    </location>
</feature>
<gene>
    <name evidence="4" type="ORF">JO379_000342</name>
</gene>
<evidence type="ECO:0000313" key="5">
    <source>
        <dbReference type="Proteomes" id="UP001519291"/>
    </source>
</evidence>
<keyword evidence="2" id="KW-0812">Transmembrane</keyword>
<dbReference type="EMBL" id="JAGIOH010000001">
    <property type="protein sequence ID" value="MBP2400873.1"/>
    <property type="molecule type" value="Genomic_DNA"/>
</dbReference>
<name>A0ABS4XYU0_9ACTN</name>
<sequence length="146" mass="15696">MKSEQQYKGRRRQRLARRVSLLIALTLGAALLATPASAAGVHTPAGTGRHSPLSSTDARPMTAGAVGAAASQHGSLSSSHHKTADYKKLAKGKDKKKKKNKKKKGLFRKLGAALLVAMIFGTLFVVALIVLVIFLIRRASRRRRSS</sequence>
<dbReference type="Proteomes" id="UP001519291">
    <property type="component" value="Unassembled WGS sequence"/>
</dbReference>
<accession>A0ABS4XYU0</accession>
<feature type="compositionally biased region" description="Basic and acidic residues" evidence="1">
    <location>
        <begin position="82"/>
        <end position="92"/>
    </location>
</feature>
<keyword evidence="2" id="KW-0472">Membrane</keyword>
<keyword evidence="5" id="KW-1185">Reference proteome</keyword>
<evidence type="ECO:0000256" key="3">
    <source>
        <dbReference type="SAM" id="SignalP"/>
    </source>
</evidence>
<dbReference type="RefSeq" id="WP_209513417.1">
    <property type="nucleotide sequence ID" value="NZ_JAGIOH010000001.1"/>
</dbReference>
<proteinExistence type="predicted"/>
<comment type="caution">
    <text evidence="4">The sequence shown here is derived from an EMBL/GenBank/DDBJ whole genome shotgun (WGS) entry which is preliminary data.</text>
</comment>
<dbReference type="GeneID" id="91567227"/>
<keyword evidence="2" id="KW-1133">Transmembrane helix</keyword>
<feature type="region of interest" description="Disordered" evidence="1">
    <location>
        <begin position="41"/>
        <end position="103"/>
    </location>
</feature>
<feature type="transmembrane region" description="Helical" evidence="2">
    <location>
        <begin position="110"/>
        <end position="136"/>
    </location>
</feature>
<feature type="compositionally biased region" description="Basic residues" evidence="1">
    <location>
        <begin position="93"/>
        <end position="103"/>
    </location>
</feature>
<feature type="signal peptide" evidence="3">
    <location>
        <begin position="1"/>
        <end position="38"/>
    </location>
</feature>
<evidence type="ECO:0000313" key="4">
    <source>
        <dbReference type="EMBL" id="MBP2400873.1"/>
    </source>
</evidence>
<evidence type="ECO:0000256" key="1">
    <source>
        <dbReference type="SAM" id="MobiDB-lite"/>
    </source>
</evidence>